<dbReference type="EMBL" id="VSSQ01000011">
    <property type="protein sequence ID" value="MPL60278.1"/>
    <property type="molecule type" value="Genomic_DNA"/>
</dbReference>
<protein>
    <recommendedName>
        <fullName evidence="2">Chloramphenicol acetyltransferase</fullName>
    </recommendedName>
</protein>
<dbReference type="GO" id="GO:0008811">
    <property type="term" value="F:chloramphenicol O-acetyltransferase activity"/>
    <property type="evidence" value="ECO:0007669"/>
    <property type="project" value="InterPro"/>
</dbReference>
<dbReference type="Pfam" id="PF00302">
    <property type="entry name" value="CAT"/>
    <property type="match status" value="1"/>
</dbReference>
<accession>A0A644T006</accession>
<evidence type="ECO:0008006" key="2">
    <source>
        <dbReference type="Google" id="ProtNLM"/>
    </source>
</evidence>
<organism evidence="1">
    <name type="scientific">bioreactor metagenome</name>
    <dbReference type="NCBI Taxonomy" id="1076179"/>
    <lineage>
        <taxon>unclassified sequences</taxon>
        <taxon>metagenomes</taxon>
        <taxon>ecological metagenomes</taxon>
    </lineage>
</organism>
<dbReference type="AlphaFoldDB" id="A0A644T006"/>
<dbReference type="PANTHER" id="PTHR38474:SF1">
    <property type="entry name" value="SLR0299 PROTEIN"/>
    <property type="match status" value="1"/>
</dbReference>
<gene>
    <name evidence="1" type="ORF">SDC9_05836</name>
</gene>
<comment type="caution">
    <text evidence="1">The sequence shown here is derived from an EMBL/GenBank/DDBJ whole genome shotgun (WGS) entry which is preliminary data.</text>
</comment>
<dbReference type="SMART" id="SM01059">
    <property type="entry name" value="CAT"/>
    <property type="match status" value="1"/>
</dbReference>
<dbReference type="InterPro" id="IPR001707">
    <property type="entry name" value="Cmp_AcTrfase"/>
</dbReference>
<name>A0A644T006_9ZZZZ</name>
<sequence>MKFLDDSWERNEHFNFFQSRKNPCFSVSFSANVARLYEVKKQNGFRLTDCIYFAAMLAVHGVAGFRQRIVNLRPVEFDRIDAAFTYIPKGKALHCNCVAKFDRKFSVFSSNISAARAIADQNPTLCPEGGEVQSLIYFSCVPDIPILSVTNPWGDPWIDSVPRILFGKKDDAGNVTISIEALHSFIDGIHLAEFYKLFTQIMESPHEYFIS</sequence>
<dbReference type="PANTHER" id="PTHR38474">
    <property type="entry name" value="SLR0299 PROTEIN"/>
    <property type="match status" value="1"/>
</dbReference>
<dbReference type="Gene3D" id="3.30.559.10">
    <property type="entry name" value="Chloramphenicol acetyltransferase-like domain"/>
    <property type="match status" value="1"/>
</dbReference>
<evidence type="ECO:0000313" key="1">
    <source>
        <dbReference type="EMBL" id="MPL60278.1"/>
    </source>
</evidence>
<reference evidence="1" key="1">
    <citation type="submission" date="2019-08" db="EMBL/GenBank/DDBJ databases">
        <authorList>
            <person name="Kucharzyk K."/>
            <person name="Murdoch R.W."/>
            <person name="Higgins S."/>
            <person name="Loffler F."/>
        </authorList>
    </citation>
    <scope>NUCLEOTIDE SEQUENCE</scope>
</reference>
<proteinExistence type="predicted"/>
<dbReference type="SUPFAM" id="SSF52777">
    <property type="entry name" value="CoA-dependent acyltransferases"/>
    <property type="match status" value="1"/>
</dbReference>
<dbReference type="InterPro" id="IPR023213">
    <property type="entry name" value="CAT-like_dom_sf"/>
</dbReference>